<feature type="region of interest" description="Disordered" evidence="1">
    <location>
        <begin position="79"/>
        <end position="99"/>
    </location>
</feature>
<dbReference type="EMBL" id="BAAAPE010000009">
    <property type="protein sequence ID" value="GAA2080905.1"/>
    <property type="molecule type" value="Genomic_DNA"/>
</dbReference>
<name>A0ABP5HL53_9ACTN</name>
<dbReference type="Proteomes" id="UP001500016">
    <property type="component" value="Unassembled WGS sequence"/>
</dbReference>
<dbReference type="RefSeq" id="WP_344529897.1">
    <property type="nucleotide sequence ID" value="NZ_BAAAPE010000009.1"/>
</dbReference>
<reference evidence="3" key="1">
    <citation type="journal article" date="2019" name="Int. J. Syst. Evol. Microbiol.">
        <title>The Global Catalogue of Microorganisms (GCM) 10K type strain sequencing project: providing services to taxonomists for standard genome sequencing and annotation.</title>
        <authorList>
            <consortium name="The Broad Institute Genomics Platform"/>
            <consortium name="The Broad Institute Genome Sequencing Center for Infectious Disease"/>
            <person name="Wu L."/>
            <person name="Ma J."/>
        </authorList>
    </citation>
    <scope>NUCLEOTIDE SEQUENCE [LARGE SCALE GENOMIC DNA]</scope>
    <source>
        <strain evidence="3">JCM 15478</strain>
    </source>
</reference>
<accession>A0ABP5HL53</accession>
<sequence>MRPPHSMSPESSSTPIYDSLYAEYRRLFRALPGDRSDEEELRFEGFGTRYGTGTGSWRVTEPGTGSWSSLAWQGDGHGTGHFSAALPLPPAPRDGHAYG</sequence>
<proteinExistence type="predicted"/>
<gene>
    <name evidence="2" type="ORF">GCM10009801_39480</name>
</gene>
<organism evidence="2 3">
    <name type="scientific">Streptomyces albiaxialis</name>
    <dbReference type="NCBI Taxonomy" id="329523"/>
    <lineage>
        <taxon>Bacteria</taxon>
        <taxon>Bacillati</taxon>
        <taxon>Actinomycetota</taxon>
        <taxon>Actinomycetes</taxon>
        <taxon>Kitasatosporales</taxon>
        <taxon>Streptomycetaceae</taxon>
        <taxon>Streptomyces</taxon>
    </lineage>
</organism>
<protein>
    <submittedName>
        <fullName evidence="2">Uncharacterized protein</fullName>
    </submittedName>
</protein>
<comment type="caution">
    <text evidence="2">The sequence shown here is derived from an EMBL/GenBank/DDBJ whole genome shotgun (WGS) entry which is preliminary data.</text>
</comment>
<evidence type="ECO:0000256" key="1">
    <source>
        <dbReference type="SAM" id="MobiDB-lite"/>
    </source>
</evidence>
<evidence type="ECO:0000313" key="3">
    <source>
        <dbReference type="Proteomes" id="UP001500016"/>
    </source>
</evidence>
<keyword evidence="3" id="KW-1185">Reference proteome</keyword>
<evidence type="ECO:0000313" key="2">
    <source>
        <dbReference type="EMBL" id="GAA2080905.1"/>
    </source>
</evidence>